<comment type="function">
    <text evidence="8">Catalyzes the release of premature peptidyl moieties from peptidyl-tRNA molecules trapped in stalled 50S ribosomal subunits, and thus maintains levels of free tRNAs and 50S ribosomes.</text>
</comment>
<dbReference type="STRING" id="1348253.LK09_05750"/>
<dbReference type="CDD" id="cd00462">
    <property type="entry name" value="PTH"/>
    <property type="match status" value="1"/>
</dbReference>
<evidence type="ECO:0000256" key="10">
    <source>
        <dbReference type="RuleBase" id="RU004320"/>
    </source>
</evidence>
<dbReference type="Gene3D" id="3.40.50.1470">
    <property type="entry name" value="Peptidyl-tRNA hydrolase"/>
    <property type="match status" value="1"/>
</dbReference>
<comment type="catalytic activity">
    <reaction evidence="6 8 9">
        <text>an N-acyl-L-alpha-aminoacyl-tRNA + H2O = an N-acyl-L-amino acid + a tRNA + H(+)</text>
        <dbReference type="Rhea" id="RHEA:54448"/>
        <dbReference type="Rhea" id="RHEA-COMP:10123"/>
        <dbReference type="Rhea" id="RHEA-COMP:13883"/>
        <dbReference type="ChEBI" id="CHEBI:15377"/>
        <dbReference type="ChEBI" id="CHEBI:15378"/>
        <dbReference type="ChEBI" id="CHEBI:59874"/>
        <dbReference type="ChEBI" id="CHEBI:78442"/>
        <dbReference type="ChEBI" id="CHEBI:138191"/>
        <dbReference type="EC" id="3.1.1.29"/>
    </reaction>
</comment>
<dbReference type="Pfam" id="PF01195">
    <property type="entry name" value="Pept_tRNA_hydro"/>
    <property type="match status" value="1"/>
</dbReference>
<dbReference type="GO" id="GO:0072344">
    <property type="term" value="P:rescue of stalled ribosome"/>
    <property type="evidence" value="ECO:0007669"/>
    <property type="project" value="UniProtKB-UniRule"/>
</dbReference>
<reference evidence="11 12" key="1">
    <citation type="submission" date="2014-11" db="EMBL/GenBank/DDBJ databases">
        <title>Genome sequence of Microbacterium mangrovi MUSC 115(T).</title>
        <authorList>
            <person name="Lee L.-H."/>
        </authorList>
    </citation>
    <scope>NUCLEOTIDE SEQUENCE [LARGE SCALE GENOMIC DNA]</scope>
    <source>
        <strain evidence="11 12">MUSC 115</strain>
    </source>
</reference>
<dbReference type="Proteomes" id="UP000031030">
    <property type="component" value="Unassembled WGS sequence"/>
</dbReference>
<dbReference type="SUPFAM" id="SSF53178">
    <property type="entry name" value="Peptidyl-tRNA hydrolase-like"/>
    <property type="match status" value="1"/>
</dbReference>
<dbReference type="AlphaFoldDB" id="A0A0B2A4R9"/>
<keyword evidence="2 8" id="KW-0820">tRNA-binding</keyword>
<evidence type="ECO:0000313" key="11">
    <source>
        <dbReference type="EMBL" id="KHK98494.1"/>
    </source>
</evidence>
<dbReference type="GO" id="GO:0004045">
    <property type="term" value="F:peptidyl-tRNA hydrolase activity"/>
    <property type="evidence" value="ECO:0007669"/>
    <property type="project" value="UniProtKB-UniRule"/>
</dbReference>
<keyword evidence="3 8" id="KW-0378">Hydrolase</keyword>
<dbReference type="PANTHER" id="PTHR17224:SF1">
    <property type="entry name" value="PEPTIDYL-TRNA HYDROLASE"/>
    <property type="match status" value="1"/>
</dbReference>
<feature type="site" description="Stabilizes the basic form of H active site to accept a proton" evidence="8">
    <location>
        <position position="96"/>
    </location>
</feature>
<dbReference type="OrthoDB" id="9800507at2"/>
<dbReference type="FunFam" id="3.40.50.1470:FF:000001">
    <property type="entry name" value="Peptidyl-tRNA hydrolase"/>
    <property type="match status" value="1"/>
</dbReference>
<organism evidence="11 12">
    <name type="scientific">Microbacterium mangrovi</name>
    <dbReference type="NCBI Taxonomy" id="1348253"/>
    <lineage>
        <taxon>Bacteria</taxon>
        <taxon>Bacillati</taxon>
        <taxon>Actinomycetota</taxon>
        <taxon>Actinomycetes</taxon>
        <taxon>Micrococcales</taxon>
        <taxon>Microbacteriaceae</taxon>
        <taxon>Microbacterium</taxon>
    </lineage>
</organism>
<evidence type="ECO:0000256" key="1">
    <source>
        <dbReference type="ARBA" id="ARBA00013260"/>
    </source>
</evidence>
<feature type="active site" description="Proton acceptor" evidence="8">
    <location>
        <position position="22"/>
    </location>
</feature>
<evidence type="ECO:0000256" key="3">
    <source>
        <dbReference type="ARBA" id="ARBA00022801"/>
    </source>
</evidence>
<keyword evidence="8" id="KW-0963">Cytoplasm</keyword>
<dbReference type="InterPro" id="IPR036416">
    <property type="entry name" value="Pept_tRNA_hydro_sf"/>
</dbReference>
<dbReference type="InterPro" id="IPR018171">
    <property type="entry name" value="Pept_tRNA_hydro_CS"/>
</dbReference>
<evidence type="ECO:0000256" key="4">
    <source>
        <dbReference type="ARBA" id="ARBA00022884"/>
    </source>
</evidence>
<evidence type="ECO:0000256" key="6">
    <source>
        <dbReference type="ARBA" id="ARBA00048707"/>
    </source>
</evidence>
<keyword evidence="4 8" id="KW-0694">RNA-binding</keyword>
<evidence type="ECO:0000256" key="9">
    <source>
        <dbReference type="RuleBase" id="RU000673"/>
    </source>
</evidence>
<evidence type="ECO:0000256" key="2">
    <source>
        <dbReference type="ARBA" id="ARBA00022555"/>
    </source>
</evidence>
<name>A0A0B2A4R9_9MICO</name>
<feature type="binding site" evidence="8">
    <location>
        <position position="71"/>
    </location>
    <ligand>
        <name>tRNA</name>
        <dbReference type="ChEBI" id="CHEBI:17843"/>
    </ligand>
</feature>
<dbReference type="InterPro" id="IPR001328">
    <property type="entry name" value="Pept_tRNA_hydro"/>
</dbReference>
<comment type="function">
    <text evidence="8">Hydrolyzes ribosome-free peptidyl-tRNAs (with 1 or more amino acids incorporated), which drop off the ribosome during protein synthesis, or as a result of ribosome stalling.</text>
</comment>
<dbReference type="HAMAP" id="MF_00083">
    <property type="entry name" value="Pept_tRNA_hydro_bact"/>
    <property type="match status" value="1"/>
</dbReference>
<dbReference type="EC" id="3.1.1.29" evidence="1 8"/>
<comment type="subunit">
    <text evidence="8">Monomer.</text>
</comment>
<feature type="binding site" evidence="8">
    <location>
        <position position="117"/>
    </location>
    <ligand>
        <name>tRNA</name>
        <dbReference type="ChEBI" id="CHEBI:17843"/>
    </ligand>
</feature>
<comment type="similarity">
    <text evidence="5 8 10">Belongs to the PTH family.</text>
</comment>
<dbReference type="GO" id="GO:0005737">
    <property type="term" value="C:cytoplasm"/>
    <property type="evidence" value="ECO:0007669"/>
    <property type="project" value="UniProtKB-SubCell"/>
</dbReference>
<feature type="site" description="Discriminates between blocked and unblocked aminoacyl-tRNA" evidence="8">
    <location>
        <position position="12"/>
    </location>
</feature>
<dbReference type="PANTHER" id="PTHR17224">
    <property type="entry name" value="PEPTIDYL-TRNA HYDROLASE"/>
    <property type="match status" value="1"/>
</dbReference>
<dbReference type="GO" id="GO:0006515">
    <property type="term" value="P:protein quality control for misfolded or incompletely synthesized proteins"/>
    <property type="evidence" value="ECO:0007669"/>
    <property type="project" value="UniProtKB-UniRule"/>
</dbReference>
<gene>
    <name evidence="8" type="primary">pth</name>
    <name evidence="11" type="ORF">LK09_05750</name>
</gene>
<evidence type="ECO:0000256" key="5">
    <source>
        <dbReference type="ARBA" id="ARBA00038063"/>
    </source>
</evidence>
<accession>A0A0B2A4R9</accession>
<evidence type="ECO:0000256" key="8">
    <source>
        <dbReference type="HAMAP-Rule" id="MF_00083"/>
    </source>
</evidence>
<dbReference type="GO" id="GO:0000049">
    <property type="term" value="F:tRNA binding"/>
    <property type="evidence" value="ECO:0007669"/>
    <property type="project" value="UniProtKB-UniRule"/>
</dbReference>
<dbReference type="NCBIfam" id="TIGR00447">
    <property type="entry name" value="pth"/>
    <property type="match status" value="1"/>
</dbReference>
<dbReference type="PROSITE" id="PS01196">
    <property type="entry name" value="PEPT_TRNA_HYDROL_2"/>
    <property type="match status" value="1"/>
</dbReference>
<protein>
    <recommendedName>
        <fullName evidence="7 8">Peptidyl-tRNA hydrolase</fullName>
        <shortName evidence="8">Pth</shortName>
        <ecNumber evidence="1 8">3.1.1.29</ecNumber>
    </recommendedName>
</protein>
<sequence length="194" mass="20842">MADTWLVIGLGNPGPRYELTRHNVGQLVVDELAARRGEAFRSHRANARVAETWLRPGAAKIVLAKPNTFMNVSGGPVAGLANFYGIPPERIVVVHDELDIPFDTIKLKIGGGHGGHNGVRDVAKALGTPDFPRVRVGIGRPPGRQDAADWVLDPFSAADRKVLPILVSDAADAVEQLVEEGLLAAQQKHHAPRV</sequence>
<comment type="subcellular location">
    <subcellularLocation>
        <location evidence="8">Cytoplasm</location>
    </subcellularLocation>
</comment>
<dbReference type="EMBL" id="JTDK01000006">
    <property type="protein sequence ID" value="KHK98494.1"/>
    <property type="molecule type" value="Genomic_DNA"/>
</dbReference>
<keyword evidence="12" id="KW-1185">Reference proteome</keyword>
<feature type="binding site" evidence="8">
    <location>
        <position position="17"/>
    </location>
    <ligand>
        <name>tRNA</name>
        <dbReference type="ChEBI" id="CHEBI:17843"/>
    </ligand>
</feature>
<proteinExistence type="inferred from homology"/>
<feature type="binding site" evidence="8">
    <location>
        <position position="69"/>
    </location>
    <ligand>
        <name>tRNA</name>
        <dbReference type="ChEBI" id="CHEBI:17843"/>
    </ligand>
</feature>
<evidence type="ECO:0000256" key="7">
    <source>
        <dbReference type="ARBA" id="ARBA00050038"/>
    </source>
</evidence>
<evidence type="ECO:0000313" key="12">
    <source>
        <dbReference type="Proteomes" id="UP000031030"/>
    </source>
</evidence>
<dbReference type="RefSeq" id="WP_039397055.1">
    <property type="nucleotide sequence ID" value="NZ_JTDK01000006.1"/>
</dbReference>
<comment type="caution">
    <text evidence="11">The sequence shown here is derived from an EMBL/GenBank/DDBJ whole genome shotgun (WGS) entry which is preliminary data.</text>
</comment>
<dbReference type="PROSITE" id="PS01195">
    <property type="entry name" value="PEPT_TRNA_HYDROL_1"/>
    <property type="match status" value="1"/>
</dbReference>